<dbReference type="Pfam" id="PF12819">
    <property type="entry name" value="Malectin_like"/>
    <property type="match status" value="1"/>
</dbReference>
<protein>
    <recommendedName>
        <fullName evidence="2">Malectin-like domain-containing protein</fullName>
    </recommendedName>
</protein>
<sequence length="689" mass="77005">MICGNPIDVTDPRWEIFLVVKKVQDPLGDCIIDVLGFATVYRFFRYPDSTRLRIGQILVLPPYQGQGHGCHLLESVYSVAVSENIYDVTAEEPSDYLQYLRACIDTKRLLCFQPIKPAINSVVSCLKEGNLSKRICRSSSCPPASVMEIARQKLKINKKQFLRCWEVLIYLNLNQENSKCTENFRAWVSDRVKSDIVDKDAVDSRKHLVEVPNDYDHDMTFVVCWSQNGGESDGIDGNLGGNQSTQDEQLNELVKKRLEDIVKITNKGKMTIGMRCFNSKKMALLCLFFFFVAAVQVRAQTTGFINIDCGIPENSSYFDGLTYVSDAQFTDTGVNRNVSPAYSSILARRFLTVRSFPDGARNCYTFKSIIPGLKYLIRATFLYGNYDLKSSPSVQFDLYLGVNLWKTINVTDPSNNFLTEAITEATADLISVCLLNTGRGTPFISGMDLRPMAASLYPLVNASRSLVLLDRFNMAPTVYSFLGGVDRYALDSYDRIWFQYKSKPSWDEISTNSTVETVGNDHFEVPSQVMQTAVVPANSTTTLELSFSPDPGDLDEFYAVVYFAELQQNASRQFFVYLNGALLNDAKPFTPDFLVSDAIYNINPSAGYGELNISLVATDSSTLPPLLNAVEVFSTMRNTNVASDGGDGKPVSSSSLFMVSARMCCVLVVISLTHDYFARLPRRLHQSMP</sequence>
<dbReference type="Gene3D" id="3.40.630.30">
    <property type="match status" value="1"/>
</dbReference>
<dbReference type="FunFam" id="3.40.630.30:FF:000077">
    <property type="entry name" value="Histone acetyltransferase type B catalytic subunit"/>
    <property type="match status" value="1"/>
</dbReference>
<dbReference type="InterPro" id="IPR024788">
    <property type="entry name" value="Malectin-like_Carb-bd_dom"/>
</dbReference>
<evidence type="ECO:0000313" key="4">
    <source>
        <dbReference type="Proteomes" id="UP000287651"/>
    </source>
</evidence>
<dbReference type="InterPro" id="IPR016181">
    <property type="entry name" value="Acyl_CoA_acyltransferase"/>
</dbReference>
<dbReference type="PANTHER" id="PTHR45631:SF202">
    <property type="entry name" value="SENESCENCE-INDUCED RECEPTOR-LIKE SERINE_THREONINE-PROTEIN KINASE"/>
    <property type="match status" value="1"/>
</dbReference>
<dbReference type="EMBL" id="AMZH03020407">
    <property type="protein sequence ID" value="RRT39193.1"/>
    <property type="molecule type" value="Genomic_DNA"/>
</dbReference>
<dbReference type="SUPFAM" id="SSF55729">
    <property type="entry name" value="Acyl-CoA N-acyltransferases (Nat)"/>
    <property type="match status" value="1"/>
</dbReference>
<evidence type="ECO:0000313" key="3">
    <source>
        <dbReference type="EMBL" id="RRT39193.1"/>
    </source>
</evidence>
<dbReference type="PANTHER" id="PTHR45631">
    <property type="entry name" value="OS07G0107800 PROTEIN-RELATED"/>
    <property type="match status" value="1"/>
</dbReference>
<dbReference type="CDD" id="cd04301">
    <property type="entry name" value="NAT_SF"/>
    <property type="match status" value="1"/>
</dbReference>
<evidence type="ECO:0000259" key="2">
    <source>
        <dbReference type="Pfam" id="PF12819"/>
    </source>
</evidence>
<proteinExistence type="predicted"/>
<evidence type="ECO:0000256" key="1">
    <source>
        <dbReference type="ARBA" id="ARBA00004167"/>
    </source>
</evidence>
<dbReference type="AlphaFoldDB" id="A0A426XIC2"/>
<accession>A0A426XIC2</accession>
<organism evidence="3 4">
    <name type="scientific">Ensete ventricosum</name>
    <name type="common">Abyssinian banana</name>
    <name type="synonym">Musa ensete</name>
    <dbReference type="NCBI Taxonomy" id="4639"/>
    <lineage>
        <taxon>Eukaryota</taxon>
        <taxon>Viridiplantae</taxon>
        <taxon>Streptophyta</taxon>
        <taxon>Embryophyta</taxon>
        <taxon>Tracheophyta</taxon>
        <taxon>Spermatophyta</taxon>
        <taxon>Magnoliopsida</taxon>
        <taxon>Liliopsida</taxon>
        <taxon>Zingiberales</taxon>
        <taxon>Musaceae</taxon>
        <taxon>Ensete</taxon>
    </lineage>
</organism>
<feature type="domain" description="Malectin-like" evidence="2">
    <location>
        <begin position="307"/>
        <end position="634"/>
    </location>
</feature>
<comment type="subcellular location">
    <subcellularLocation>
        <location evidence="1">Membrane</location>
        <topology evidence="1">Single-pass membrane protein</topology>
    </subcellularLocation>
</comment>
<comment type="caution">
    <text evidence="3">The sequence shown here is derived from an EMBL/GenBank/DDBJ whole genome shotgun (WGS) entry which is preliminary data.</text>
</comment>
<gene>
    <name evidence="3" type="ORF">B296_00049441</name>
</gene>
<reference evidence="3 4" key="1">
    <citation type="journal article" date="2014" name="Agronomy (Basel)">
        <title>A Draft Genome Sequence for Ensete ventricosum, the Drought-Tolerant Tree Against Hunger.</title>
        <authorList>
            <person name="Harrison J."/>
            <person name="Moore K.A."/>
            <person name="Paszkiewicz K."/>
            <person name="Jones T."/>
            <person name="Grant M."/>
            <person name="Ambacheew D."/>
            <person name="Muzemil S."/>
            <person name="Studholme D.J."/>
        </authorList>
    </citation>
    <scope>NUCLEOTIDE SEQUENCE [LARGE SCALE GENOMIC DNA]</scope>
</reference>
<dbReference type="GO" id="GO:0016020">
    <property type="term" value="C:membrane"/>
    <property type="evidence" value="ECO:0007669"/>
    <property type="project" value="UniProtKB-SubCell"/>
</dbReference>
<name>A0A426XIC2_ENSVE</name>
<dbReference type="Proteomes" id="UP000287651">
    <property type="component" value="Unassembled WGS sequence"/>
</dbReference>